<dbReference type="AlphaFoldDB" id="A0A484KH64"/>
<evidence type="ECO:0000313" key="3">
    <source>
        <dbReference type="Proteomes" id="UP000595140"/>
    </source>
</evidence>
<keyword evidence="1" id="KW-0812">Transmembrane</keyword>
<reference evidence="2 3" key="1">
    <citation type="submission" date="2018-04" db="EMBL/GenBank/DDBJ databases">
        <authorList>
            <person name="Vogel A."/>
        </authorList>
    </citation>
    <scope>NUCLEOTIDE SEQUENCE [LARGE SCALE GENOMIC DNA]</scope>
</reference>
<keyword evidence="3" id="KW-1185">Reference proteome</keyword>
<dbReference type="Proteomes" id="UP000595140">
    <property type="component" value="Unassembled WGS sequence"/>
</dbReference>
<keyword evidence="1" id="KW-1133">Transmembrane helix</keyword>
<dbReference type="OrthoDB" id="625231at2759"/>
<gene>
    <name evidence="2" type="ORF">CCAM_LOCUS5581</name>
</gene>
<dbReference type="EMBL" id="OOIL02000326">
    <property type="protein sequence ID" value="VFQ63805.1"/>
    <property type="molecule type" value="Genomic_DNA"/>
</dbReference>
<organism evidence="2 3">
    <name type="scientific">Cuscuta campestris</name>
    <dbReference type="NCBI Taxonomy" id="132261"/>
    <lineage>
        <taxon>Eukaryota</taxon>
        <taxon>Viridiplantae</taxon>
        <taxon>Streptophyta</taxon>
        <taxon>Embryophyta</taxon>
        <taxon>Tracheophyta</taxon>
        <taxon>Spermatophyta</taxon>
        <taxon>Magnoliopsida</taxon>
        <taxon>eudicotyledons</taxon>
        <taxon>Gunneridae</taxon>
        <taxon>Pentapetalae</taxon>
        <taxon>asterids</taxon>
        <taxon>lamiids</taxon>
        <taxon>Solanales</taxon>
        <taxon>Convolvulaceae</taxon>
        <taxon>Cuscuteae</taxon>
        <taxon>Cuscuta</taxon>
        <taxon>Cuscuta subgen. Grammica</taxon>
        <taxon>Cuscuta sect. Cleistogrammica</taxon>
    </lineage>
</organism>
<name>A0A484KH64_9ASTE</name>
<sequence length="76" mass="8845">MVPKNYLLDLVLRNSVQYFLYCYLSVEFFSVLSICVHQHHYTKKGTEMCPLVSISPGFSSLNDEWLLYLECYKGVA</sequence>
<proteinExistence type="predicted"/>
<evidence type="ECO:0000313" key="2">
    <source>
        <dbReference type="EMBL" id="VFQ63805.1"/>
    </source>
</evidence>
<protein>
    <submittedName>
        <fullName evidence="2">Uncharacterized protein</fullName>
    </submittedName>
</protein>
<accession>A0A484KH64</accession>
<feature type="transmembrane region" description="Helical" evidence="1">
    <location>
        <begin position="18"/>
        <end position="36"/>
    </location>
</feature>
<evidence type="ECO:0000256" key="1">
    <source>
        <dbReference type="SAM" id="Phobius"/>
    </source>
</evidence>
<keyword evidence="1" id="KW-0472">Membrane</keyword>